<name>A0A1B1YAV3_THEST</name>
<proteinExistence type="predicted"/>
<protein>
    <submittedName>
        <fullName evidence="2">Transposase</fullName>
    </submittedName>
</protein>
<dbReference type="InterPro" id="IPR025246">
    <property type="entry name" value="IS30-like_HTH"/>
</dbReference>
<evidence type="ECO:0000313" key="3">
    <source>
        <dbReference type="Proteomes" id="UP000092971"/>
    </source>
</evidence>
<dbReference type="EMBL" id="CP014672">
    <property type="protein sequence ID" value="ANW97895.1"/>
    <property type="molecule type" value="Genomic_DNA"/>
</dbReference>
<sequence length="54" mass="6342">MNMNKHLTLEDRIIIEHKLKDRKSFKDIARELGKDPTTIAKEVKNHIQLRNTGC</sequence>
<organism evidence="2 3">
    <name type="scientific">Thermoclostridium stercorarium subsp. thermolacticum DSM 2910</name>
    <dbReference type="NCBI Taxonomy" id="1121336"/>
    <lineage>
        <taxon>Bacteria</taxon>
        <taxon>Bacillati</taxon>
        <taxon>Bacillota</taxon>
        <taxon>Clostridia</taxon>
        <taxon>Eubacteriales</taxon>
        <taxon>Oscillospiraceae</taxon>
        <taxon>Thermoclostridium</taxon>
    </lineage>
</organism>
<evidence type="ECO:0000259" key="1">
    <source>
        <dbReference type="Pfam" id="PF13936"/>
    </source>
</evidence>
<dbReference type="Proteomes" id="UP000092971">
    <property type="component" value="Chromosome"/>
</dbReference>
<dbReference type="Pfam" id="PF13936">
    <property type="entry name" value="HTH_38"/>
    <property type="match status" value="1"/>
</dbReference>
<reference evidence="2 3" key="1">
    <citation type="submission" date="2016-02" db="EMBL/GenBank/DDBJ databases">
        <title>Comparison of Clostridium stercorarium subspecies using comparative genomics and transcriptomics.</title>
        <authorList>
            <person name="Schellenberg J."/>
            <person name="Thallinger G."/>
            <person name="Levin D.B."/>
            <person name="Zhang X."/>
            <person name="Alvare G."/>
            <person name="Fristensky B."/>
            <person name="Sparling R."/>
        </authorList>
    </citation>
    <scope>NUCLEOTIDE SEQUENCE [LARGE SCALE GENOMIC DNA]</scope>
    <source>
        <strain evidence="2 3">DSM 2910</strain>
    </source>
</reference>
<feature type="domain" description="Transposase IS30-like HTH" evidence="1">
    <location>
        <begin position="4"/>
        <end position="44"/>
    </location>
</feature>
<dbReference type="AlphaFoldDB" id="A0A1B1YAV3"/>
<accession>A0A1B1YAV3</accession>
<gene>
    <name evidence="2" type="ORF">CSTERTH_02000</name>
</gene>
<evidence type="ECO:0000313" key="2">
    <source>
        <dbReference type="EMBL" id="ANW97895.1"/>
    </source>
</evidence>